<dbReference type="Proteomes" id="UP000694429">
    <property type="component" value="Chromosome 18"/>
</dbReference>
<dbReference type="InterPro" id="IPR035994">
    <property type="entry name" value="Nucleoside_phosphorylase_sf"/>
</dbReference>
<feature type="region of interest" description="Disordered" evidence="3">
    <location>
        <begin position="79"/>
        <end position="98"/>
    </location>
</feature>
<feature type="region of interest" description="Disordered" evidence="3">
    <location>
        <begin position="1"/>
        <end position="20"/>
    </location>
</feature>
<accession>A0A8C0N404</accession>
<dbReference type="InterPro" id="IPR000845">
    <property type="entry name" value="Nucleoside_phosphorylase_d"/>
</dbReference>
<dbReference type="Ensembl" id="ENSCAFT00030017698.1">
    <property type="protein sequence ID" value="ENSCAFP00030015460.1"/>
    <property type="gene ID" value="ENSCAFG00030009353.1"/>
</dbReference>
<dbReference type="GO" id="GO:0009116">
    <property type="term" value="P:nucleoside metabolic process"/>
    <property type="evidence" value="ECO:0007669"/>
    <property type="project" value="InterPro"/>
</dbReference>
<proteinExistence type="inferred from homology"/>
<dbReference type="CDD" id="cd17763">
    <property type="entry name" value="UP_hUPP-like"/>
    <property type="match status" value="1"/>
</dbReference>
<reference evidence="5" key="2">
    <citation type="submission" date="2025-08" db="UniProtKB">
        <authorList>
            <consortium name="Ensembl"/>
        </authorList>
    </citation>
    <scope>IDENTIFICATION</scope>
</reference>
<dbReference type="AlphaFoldDB" id="A0A8C0N404"/>
<dbReference type="GO" id="GO:0005737">
    <property type="term" value="C:cytoplasm"/>
    <property type="evidence" value="ECO:0007669"/>
    <property type="project" value="InterPro"/>
</dbReference>
<feature type="region of interest" description="Disordered" evidence="3">
    <location>
        <begin position="400"/>
        <end position="442"/>
    </location>
</feature>
<feature type="binding site" evidence="2">
    <location>
        <begin position="269"/>
        <end position="272"/>
    </location>
    <ligand>
        <name>phosphate</name>
        <dbReference type="ChEBI" id="CHEBI:43474"/>
    </ligand>
</feature>
<comment type="similarity">
    <text evidence="1">Belongs to the PNP/UDP phosphorylase family.</text>
</comment>
<evidence type="ECO:0000313" key="5">
    <source>
        <dbReference type="Ensembl" id="ENSCAFP00030015460.1"/>
    </source>
</evidence>
<feature type="region of interest" description="Disordered" evidence="3">
    <location>
        <begin position="456"/>
        <end position="480"/>
    </location>
</feature>
<protein>
    <submittedName>
        <fullName evidence="5">Uridine phosphorylase 1</fullName>
    </submittedName>
</protein>
<evidence type="ECO:0000313" key="6">
    <source>
        <dbReference type="Proteomes" id="UP000694429"/>
    </source>
</evidence>
<evidence type="ECO:0000256" key="1">
    <source>
        <dbReference type="ARBA" id="ARBA00010456"/>
    </source>
</evidence>
<feature type="binding site" evidence="2">
    <location>
        <position position="348"/>
    </location>
    <ligand>
        <name>substrate</name>
    </ligand>
</feature>
<dbReference type="InterPro" id="IPR010059">
    <property type="entry name" value="Uridine_phosphorylase_euk"/>
</dbReference>
<sequence>MRKVGSSAEETKGKDARVTPPWTCSKATEVALSCAGWEGDPWEGGPGQCLVSAPPMFPTRVLCSPGAAKVLRRMPTRGAAGCTGRRARSRRGLRVPVPGRGSMCGAAGPCHPPIRATRILGTPGTSTTAATGLRCSANLSPSSRDSGHFVQPANPNVATMPEDVLYHLSLSTSTHDLPAMFGDVKFVCVGGSPTRMEAFAKYMAKELGLDHPGAEYPNICAGTDRYAMFKVGPVLSVSHGIGIPSTSVMLHEVIKLLYHARCSDVTVIRIGTSGGIGLEPGSVVVTQQAVDASFSPMFEQMVLGKRVVQRTDLDQELAKELMQCATDLPEFPTVLAKTMCTSDFYEGQGRLDGALCSYTEKDKQDYLRAAHAAGIRNIEMESSVLAAMCSACGIPGAPGTAPHTTGPSCAHRPAWTPPSRRPGWPRMHPSAVGSQSDECAGPLGGSRCRRIVRTDGFGQHGRSHPGSQQKGASCHMGPGWTSKSPPESLLWVLLRVLQELVSTFCAGAWVAIVEEKVECAQPGHGGLASLSP</sequence>
<feature type="domain" description="Nucleoside phosphorylase" evidence="4">
    <location>
        <begin position="185"/>
        <end position="395"/>
    </location>
</feature>
<evidence type="ECO:0000256" key="3">
    <source>
        <dbReference type="SAM" id="MobiDB-lite"/>
    </source>
</evidence>
<dbReference type="GO" id="GO:0009166">
    <property type="term" value="P:nucleotide catabolic process"/>
    <property type="evidence" value="ECO:0007669"/>
    <property type="project" value="InterPro"/>
</dbReference>
<dbReference type="PANTHER" id="PTHR43691:SF10">
    <property type="entry name" value="URIDINE PHOSPHORYLASE 1"/>
    <property type="match status" value="1"/>
</dbReference>
<feature type="binding site" evidence="2">
    <location>
        <position position="225"/>
    </location>
    <ligand>
        <name>phosphate</name>
        <dbReference type="ChEBI" id="CHEBI:43474"/>
    </ligand>
</feature>
<name>A0A8C0N404_CANLF</name>
<reference evidence="5" key="1">
    <citation type="submission" date="2019-03" db="EMBL/GenBank/DDBJ databases">
        <authorList>
            <person name="Warren W.C."/>
            <person name="Johnson G.S."/>
        </authorList>
    </citation>
    <scope>NUCLEOTIDE SEQUENCE [LARGE SCALE GENOMIC DNA]</scope>
    <source>
        <strain evidence="5">Basenji</strain>
    </source>
</reference>
<evidence type="ECO:0000259" key="4">
    <source>
        <dbReference type="Pfam" id="PF01048"/>
    </source>
</evidence>
<dbReference type="NCBIfam" id="TIGR01719">
    <property type="entry name" value="euk_UDPppase"/>
    <property type="match status" value="1"/>
</dbReference>
<feature type="binding site" evidence="2">
    <location>
        <position position="350"/>
    </location>
    <ligand>
        <name>substrate</name>
    </ligand>
</feature>
<dbReference type="PANTHER" id="PTHR43691">
    <property type="entry name" value="URIDINE PHOSPHORYLASE"/>
    <property type="match status" value="1"/>
</dbReference>
<evidence type="ECO:0000256" key="2">
    <source>
        <dbReference type="PIRSR" id="PIRSR610059-50"/>
    </source>
</evidence>
<dbReference type="GO" id="GO:0004850">
    <property type="term" value="F:uridine phosphorylase activity"/>
    <property type="evidence" value="ECO:0007669"/>
    <property type="project" value="InterPro"/>
</dbReference>
<dbReference type="Pfam" id="PF01048">
    <property type="entry name" value="PNP_UDP_1"/>
    <property type="match status" value="1"/>
</dbReference>
<dbReference type="SUPFAM" id="SSF53167">
    <property type="entry name" value="Purine and uridine phosphorylases"/>
    <property type="match status" value="1"/>
</dbReference>
<dbReference type="Gene3D" id="3.40.50.1580">
    <property type="entry name" value="Nucleoside phosphorylase domain"/>
    <property type="match status" value="1"/>
</dbReference>
<organism evidence="5 6">
    <name type="scientific">Canis lupus familiaris</name>
    <name type="common">Dog</name>
    <name type="synonym">Canis familiaris</name>
    <dbReference type="NCBI Taxonomy" id="9615"/>
    <lineage>
        <taxon>Eukaryota</taxon>
        <taxon>Metazoa</taxon>
        <taxon>Chordata</taxon>
        <taxon>Craniata</taxon>
        <taxon>Vertebrata</taxon>
        <taxon>Euteleostomi</taxon>
        <taxon>Mammalia</taxon>
        <taxon>Eutheria</taxon>
        <taxon>Laurasiatheria</taxon>
        <taxon>Carnivora</taxon>
        <taxon>Caniformia</taxon>
        <taxon>Canidae</taxon>
        <taxon>Canis</taxon>
    </lineage>
</organism>